<evidence type="ECO:0000256" key="6">
    <source>
        <dbReference type="RuleBase" id="RU365089"/>
    </source>
</evidence>
<evidence type="ECO:0000313" key="8">
    <source>
        <dbReference type="Proteomes" id="UP001139006"/>
    </source>
</evidence>
<protein>
    <recommendedName>
        <fullName evidence="6">Mutator family transposase</fullName>
    </recommendedName>
</protein>
<dbReference type="GO" id="GO:0004803">
    <property type="term" value="F:transposase activity"/>
    <property type="evidence" value="ECO:0007669"/>
    <property type="project" value="UniProtKB-UniRule"/>
</dbReference>
<comment type="similarity">
    <text evidence="2 6">Belongs to the transposase mutator family.</text>
</comment>
<dbReference type="GO" id="GO:0003677">
    <property type="term" value="F:DNA binding"/>
    <property type="evidence" value="ECO:0007669"/>
    <property type="project" value="UniProtKB-UniRule"/>
</dbReference>
<proteinExistence type="inferred from homology"/>
<dbReference type="Proteomes" id="UP001139006">
    <property type="component" value="Unassembled WGS sequence"/>
</dbReference>
<dbReference type="EMBL" id="JAIULA010000020">
    <property type="protein sequence ID" value="MCP0887575.1"/>
    <property type="molecule type" value="Genomic_DNA"/>
</dbReference>
<sequence length="124" mass="14510">MSNNFKQLHSVSDITAGHQLLNSFYDTWEKTNFNLIKKLKSIENELLAFLSFPLVIRPIIYSNNILKSVNKKIKRKTKSKEQFPNEKSLDNFIGVQILNYNENNFERIHKGFGQVKDTLESLFD</sequence>
<dbReference type="InterPro" id="IPR001207">
    <property type="entry name" value="Transposase_mutator"/>
</dbReference>
<gene>
    <name evidence="7" type="ORF">LB941_09550</name>
</gene>
<evidence type="ECO:0000256" key="5">
    <source>
        <dbReference type="ARBA" id="ARBA00023172"/>
    </source>
</evidence>
<comment type="function">
    <text evidence="1 6">Required for the transposition of the insertion element.</text>
</comment>
<accession>A0A9X2FLP8</accession>
<keyword evidence="5 6" id="KW-0233">DNA recombination</keyword>
<evidence type="ECO:0000256" key="2">
    <source>
        <dbReference type="ARBA" id="ARBA00010961"/>
    </source>
</evidence>
<dbReference type="PANTHER" id="PTHR33217">
    <property type="entry name" value="TRANSPOSASE FOR INSERTION SEQUENCE ELEMENT IS1081"/>
    <property type="match status" value="1"/>
</dbReference>
<evidence type="ECO:0000313" key="7">
    <source>
        <dbReference type="EMBL" id="MCP0887575.1"/>
    </source>
</evidence>
<dbReference type="Pfam" id="PF00872">
    <property type="entry name" value="Transposase_mut"/>
    <property type="match status" value="1"/>
</dbReference>
<dbReference type="AlphaFoldDB" id="A0A9X2FLP8"/>
<dbReference type="PANTHER" id="PTHR33217:SF7">
    <property type="entry name" value="TRANSPOSASE FOR INSERTION SEQUENCE ELEMENT IS1081"/>
    <property type="match status" value="1"/>
</dbReference>
<keyword evidence="4 6" id="KW-0238">DNA-binding</keyword>
<reference evidence="7 8" key="1">
    <citation type="journal article" date="2023" name="Int. J. Syst. Evol. Microbiol.">
        <title>Ligilactobacillus ubinensis sp. nov., a novel species isolated from the wild ferment of a durian fruit (Durio zibethinus).</title>
        <authorList>
            <person name="Heng Y.C."/>
            <person name="Menon N."/>
            <person name="Chen B."/>
            <person name="Loo B.Z.L."/>
            <person name="Wong G.W.J."/>
            <person name="Lim A.C.H."/>
            <person name="Silvaraju S."/>
            <person name="Kittelmann S."/>
        </authorList>
    </citation>
    <scope>NUCLEOTIDE SEQUENCE [LARGE SCALE GENOMIC DNA]</scope>
    <source>
        <strain evidence="7 8">WILCCON 0076</strain>
    </source>
</reference>
<evidence type="ECO:0000256" key="1">
    <source>
        <dbReference type="ARBA" id="ARBA00002190"/>
    </source>
</evidence>
<keyword evidence="6" id="KW-0814">Transposable element</keyword>
<keyword evidence="3 6" id="KW-0815">Transposition</keyword>
<name>A0A9X2FLP8_9LACO</name>
<evidence type="ECO:0000256" key="3">
    <source>
        <dbReference type="ARBA" id="ARBA00022578"/>
    </source>
</evidence>
<comment type="caution">
    <text evidence="7">The sequence shown here is derived from an EMBL/GenBank/DDBJ whole genome shotgun (WGS) entry which is preliminary data.</text>
</comment>
<dbReference type="GO" id="GO:0006313">
    <property type="term" value="P:DNA transposition"/>
    <property type="evidence" value="ECO:0007669"/>
    <property type="project" value="UniProtKB-UniRule"/>
</dbReference>
<evidence type="ECO:0000256" key="4">
    <source>
        <dbReference type="ARBA" id="ARBA00023125"/>
    </source>
</evidence>
<organism evidence="7 8">
    <name type="scientific">Ligilactobacillus ubinensis</name>
    <dbReference type="NCBI Taxonomy" id="2876789"/>
    <lineage>
        <taxon>Bacteria</taxon>
        <taxon>Bacillati</taxon>
        <taxon>Bacillota</taxon>
        <taxon>Bacilli</taxon>
        <taxon>Lactobacillales</taxon>
        <taxon>Lactobacillaceae</taxon>
        <taxon>Ligilactobacillus</taxon>
    </lineage>
</organism>
<keyword evidence="8" id="KW-1185">Reference proteome</keyword>